<feature type="chain" id="PRO_5003313823" description="DUF3299 domain-containing protein" evidence="1">
    <location>
        <begin position="19"/>
        <end position="140"/>
    </location>
</feature>
<proteinExistence type="predicted"/>
<feature type="signal peptide" evidence="1">
    <location>
        <begin position="1"/>
        <end position="18"/>
    </location>
</feature>
<keyword evidence="1" id="KW-0732">Signal</keyword>
<reference evidence="2 3" key="2">
    <citation type="journal article" date="2012" name="Stand. Genomic Sci.">
        <title>Complete genome sequence of the termite hindgut bacterium Spirochaeta coccoides type strain (SPN1(T)), reclassification in the genus Sphaerochaeta as Sphaerochaeta coccoides comb. nov. and emendations of the family Spirochaetaceae and the genus Sphaerochaeta.</title>
        <authorList>
            <person name="Abt B."/>
            <person name="Han C."/>
            <person name="Scheuner C."/>
            <person name="Lu M."/>
            <person name="Lapidus A."/>
            <person name="Nolan M."/>
            <person name="Lucas S."/>
            <person name="Hammon N."/>
            <person name="Deshpande S."/>
            <person name="Cheng J.F."/>
            <person name="Tapia R."/>
            <person name="Goodwin L.A."/>
            <person name="Pitluck S."/>
            <person name="Liolios K."/>
            <person name="Pagani I."/>
            <person name="Ivanova N."/>
            <person name="Mavromatis K."/>
            <person name="Mikhailova N."/>
            <person name="Huntemann M."/>
            <person name="Pati A."/>
            <person name="Chen A."/>
            <person name="Palaniappan K."/>
            <person name="Land M."/>
            <person name="Hauser L."/>
            <person name="Brambilla E.M."/>
            <person name="Rohde M."/>
            <person name="Spring S."/>
            <person name="Gronow S."/>
            <person name="Goker M."/>
            <person name="Woyke T."/>
            <person name="Bristow J."/>
            <person name="Eisen J.A."/>
            <person name="Markowitz V."/>
            <person name="Hugenholtz P."/>
            <person name="Kyrpides N.C."/>
            <person name="Klenk H.P."/>
            <person name="Detter J.C."/>
        </authorList>
    </citation>
    <scope>NUCLEOTIDE SEQUENCE [LARGE SCALE GENOMIC DNA]</scope>
    <source>
        <strain evidence="3">ATCC BAA-1237 / DSM 17374 / SPN1</strain>
    </source>
</reference>
<dbReference type="Gene3D" id="2.40.50.870">
    <property type="entry name" value="Protein of unknown function (DUF3299)"/>
    <property type="match status" value="1"/>
</dbReference>
<dbReference type="AlphaFoldDB" id="F4GJX2"/>
<dbReference type="OrthoDB" id="2583024at2"/>
<keyword evidence="3" id="KW-1185">Reference proteome</keyword>
<protein>
    <recommendedName>
        <fullName evidence="4">DUF3299 domain-containing protein</fullName>
    </recommendedName>
</protein>
<sequence>MRKIACAACILCVLPVLSLYSVSGITFDEFYNYGILGMSFTDKLQSLEGETVQITGFMAPPLKAKGNLFVLTKNPVSLCPYCNSDADWPSDIVVIYLEHPETFRQLNRNITVTGRLEMGSYTDSMTGFVSQLRLVDATYK</sequence>
<dbReference type="RefSeq" id="WP_013738793.1">
    <property type="nucleotide sequence ID" value="NC_015436.1"/>
</dbReference>
<accession>F4GJX2</accession>
<evidence type="ECO:0008006" key="4">
    <source>
        <dbReference type="Google" id="ProtNLM"/>
    </source>
</evidence>
<reference evidence="3" key="1">
    <citation type="submission" date="2011-04" db="EMBL/GenBank/DDBJ databases">
        <title>The complete genome of Spirochaeta coccoides DSM 17374.</title>
        <authorList>
            <person name="Lucas S."/>
            <person name="Copeland A."/>
            <person name="Lapidus A."/>
            <person name="Bruce D."/>
            <person name="Goodwin L."/>
            <person name="Pitluck S."/>
            <person name="Peters L."/>
            <person name="Kyrpides N."/>
            <person name="Mavromatis K."/>
            <person name="Pagani I."/>
            <person name="Ivanova N."/>
            <person name="Ovchinnikova G."/>
            <person name="Lu M."/>
            <person name="Detter J.C."/>
            <person name="Tapia R."/>
            <person name="Han C."/>
            <person name="Land M."/>
            <person name="Hauser L."/>
            <person name="Markowitz V."/>
            <person name="Cheng J.-F."/>
            <person name="Hugenholtz P."/>
            <person name="Woyke T."/>
            <person name="Wu D."/>
            <person name="Spring S."/>
            <person name="Schroeder M."/>
            <person name="Brambilla E."/>
            <person name="Klenk H.-P."/>
            <person name="Eisen J.A."/>
        </authorList>
    </citation>
    <scope>NUCLEOTIDE SEQUENCE [LARGE SCALE GENOMIC DNA]</scope>
    <source>
        <strain evidence="3">ATCC BAA-1237 / DSM 17374 / SPN1</strain>
    </source>
</reference>
<dbReference type="HOGENOM" id="CLU_113618_0_0_12"/>
<dbReference type="Proteomes" id="UP000007939">
    <property type="component" value="Chromosome"/>
</dbReference>
<evidence type="ECO:0000313" key="2">
    <source>
        <dbReference type="EMBL" id="AEC01397.1"/>
    </source>
</evidence>
<organism evidence="2 3">
    <name type="scientific">Parasphaerochaeta coccoides (strain ATCC BAA-1237 / DSM 17374 / SPN1)</name>
    <name type="common">Sphaerochaeta coccoides</name>
    <dbReference type="NCBI Taxonomy" id="760011"/>
    <lineage>
        <taxon>Bacteria</taxon>
        <taxon>Pseudomonadati</taxon>
        <taxon>Spirochaetota</taxon>
        <taxon>Spirochaetia</taxon>
        <taxon>Spirochaetales</taxon>
        <taxon>Sphaerochaetaceae</taxon>
        <taxon>Parasphaerochaeta</taxon>
    </lineage>
</organism>
<dbReference type="EMBL" id="CP002659">
    <property type="protein sequence ID" value="AEC01397.1"/>
    <property type="molecule type" value="Genomic_DNA"/>
</dbReference>
<dbReference type="STRING" id="760011.Spico_0159"/>
<gene>
    <name evidence="2" type="ordered locus">Spico_0159</name>
</gene>
<evidence type="ECO:0000313" key="3">
    <source>
        <dbReference type="Proteomes" id="UP000007939"/>
    </source>
</evidence>
<dbReference type="eggNOG" id="ENOG50301ES">
    <property type="taxonomic scope" value="Bacteria"/>
</dbReference>
<evidence type="ECO:0000256" key="1">
    <source>
        <dbReference type="SAM" id="SignalP"/>
    </source>
</evidence>
<name>F4GJX2_PARC1</name>
<dbReference type="KEGG" id="scc:Spico_0159"/>